<dbReference type="PROSITE" id="PS51257">
    <property type="entry name" value="PROKAR_LIPOPROTEIN"/>
    <property type="match status" value="1"/>
</dbReference>
<keyword evidence="4" id="KW-0472">Membrane</keyword>
<dbReference type="Gene3D" id="1.25.40.390">
    <property type="match status" value="1"/>
</dbReference>
<comment type="subcellular location">
    <subcellularLocation>
        <location evidence="1">Cell outer membrane</location>
    </subcellularLocation>
</comment>
<dbReference type="SUPFAM" id="SSF48452">
    <property type="entry name" value="TPR-like"/>
    <property type="match status" value="1"/>
</dbReference>
<evidence type="ECO:0000256" key="2">
    <source>
        <dbReference type="ARBA" id="ARBA00006275"/>
    </source>
</evidence>
<dbReference type="InterPro" id="IPR033985">
    <property type="entry name" value="SusD-like_N"/>
</dbReference>
<dbReference type="Pfam" id="PF07980">
    <property type="entry name" value="SusD_RagB"/>
    <property type="match status" value="1"/>
</dbReference>
<reference evidence="9" key="1">
    <citation type="journal article" date="2019" name="Int. J. Syst. Evol. Microbiol.">
        <title>The Global Catalogue of Microorganisms (GCM) 10K type strain sequencing project: providing services to taxonomists for standard genome sequencing and annotation.</title>
        <authorList>
            <consortium name="The Broad Institute Genomics Platform"/>
            <consortium name="The Broad Institute Genome Sequencing Center for Infectious Disease"/>
            <person name="Wu L."/>
            <person name="Ma J."/>
        </authorList>
    </citation>
    <scope>NUCLEOTIDE SEQUENCE [LARGE SCALE GENOMIC DNA]</scope>
    <source>
        <strain evidence="9">JCM 16704</strain>
    </source>
</reference>
<organism evidence="8 9">
    <name type="scientific">Sphingobacterium kyonggiense</name>
    <dbReference type="NCBI Taxonomy" id="714075"/>
    <lineage>
        <taxon>Bacteria</taxon>
        <taxon>Pseudomonadati</taxon>
        <taxon>Bacteroidota</taxon>
        <taxon>Sphingobacteriia</taxon>
        <taxon>Sphingobacteriales</taxon>
        <taxon>Sphingobacteriaceae</taxon>
        <taxon>Sphingobacterium</taxon>
    </lineage>
</organism>
<comment type="caution">
    <text evidence="8">The sequence shown here is derived from an EMBL/GenBank/DDBJ whole genome shotgun (WGS) entry which is preliminary data.</text>
</comment>
<feature type="domain" description="SusD-like N-terminal" evidence="7">
    <location>
        <begin position="127"/>
        <end position="245"/>
    </location>
</feature>
<keyword evidence="3" id="KW-0732">Signal</keyword>
<evidence type="ECO:0000256" key="4">
    <source>
        <dbReference type="ARBA" id="ARBA00023136"/>
    </source>
</evidence>
<dbReference type="RefSeq" id="WP_344674401.1">
    <property type="nucleotide sequence ID" value="NZ_BAAAZI010000007.1"/>
</dbReference>
<proteinExistence type="inferred from homology"/>
<evidence type="ECO:0000256" key="5">
    <source>
        <dbReference type="ARBA" id="ARBA00023237"/>
    </source>
</evidence>
<dbReference type="Pfam" id="PF14322">
    <property type="entry name" value="SusD-like_3"/>
    <property type="match status" value="1"/>
</dbReference>
<keyword evidence="9" id="KW-1185">Reference proteome</keyword>
<accession>A0ABP7YQG6</accession>
<sequence length="525" mass="60744">MKKLIITLSLFSLLVFGGCTKSFLDVRSYDDLVGNEFWKDRNDVEMYMQGLFYDFRATTTSSIFLAATGDFRAAPVVFAHPSLPDDLKAYKMFSLLRTNDLDEIYNYYNISEYDYLPAFPHRDFARFDLVKRWSGFYQIIQKANIAVVEINKEGGPDLSERERKQYTAEAVFVRNLCYFFLVRVFGDVPYYTEAYFDKVIGRTNMLEVLANIDKDMSEYYKDLPWTYSNNAQVGSRAQRGGAIALMMHTNMWLAGFSESKKDEYYQRTITLGDELLNENQNAYGLVNIDNIETVFQGRSKEGLFEITQNSNFSGEVFNRALTFAQMVKSRRVSNTAQIFYSIVKYDIDYMNKLYPLNEPDKRKALWFNGDMDPSIPNNPTYFDCKKFHTKAQLAINDLVPNNNQIVFRLPDCILLQAEAYANLNQPGPAYEKLMVIRNRAEASALNSAMSLDELKDAIWFERSRELFGESHYFFDLVRTKKATNPAYTTNPILSSDFAKGAWTWPIDRSALLNNPEMVLNTFWNN</sequence>
<comment type="similarity">
    <text evidence="2">Belongs to the SusD family.</text>
</comment>
<evidence type="ECO:0000259" key="7">
    <source>
        <dbReference type="Pfam" id="PF14322"/>
    </source>
</evidence>
<evidence type="ECO:0000259" key="6">
    <source>
        <dbReference type="Pfam" id="PF07980"/>
    </source>
</evidence>
<keyword evidence="5" id="KW-0998">Cell outer membrane</keyword>
<feature type="domain" description="RagB/SusD" evidence="6">
    <location>
        <begin position="358"/>
        <end position="523"/>
    </location>
</feature>
<name>A0ABP7YQG6_9SPHI</name>
<dbReference type="InterPro" id="IPR012944">
    <property type="entry name" value="SusD_RagB_dom"/>
</dbReference>
<dbReference type="InterPro" id="IPR011990">
    <property type="entry name" value="TPR-like_helical_dom_sf"/>
</dbReference>
<evidence type="ECO:0000256" key="3">
    <source>
        <dbReference type="ARBA" id="ARBA00022729"/>
    </source>
</evidence>
<protein>
    <submittedName>
        <fullName evidence="8">RagB/SusD family nutrient uptake outer membrane protein</fullName>
    </submittedName>
</protein>
<evidence type="ECO:0000313" key="9">
    <source>
        <dbReference type="Proteomes" id="UP001500101"/>
    </source>
</evidence>
<gene>
    <name evidence="8" type="ORF">GCM10022216_18350</name>
</gene>
<evidence type="ECO:0000256" key="1">
    <source>
        <dbReference type="ARBA" id="ARBA00004442"/>
    </source>
</evidence>
<dbReference type="EMBL" id="BAAAZI010000007">
    <property type="protein sequence ID" value="GAA4139812.1"/>
    <property type="molecule type" value="Genomic_DNA"/>
</dbReference>
<evidence type="ECO:0000313" key="8">
    <source>
        <dbReference type="EMBL" id="GAA4139812.1"/>
    </source>
</evidence>
<dbReference type="Proteomes" id="UP001500101">
    <property type="component" value="Unassembled WGS sequence"/>
</dbReference>